<dbReference type="SUPFAM" id="SSF51126">
    <property type="entry name" value="Pectin lyase-like"/>
    <property type="match status" value="1"/>
</dbReference>
<dbReference type="InterPro" id="IPR004898">
    <property type="entry name" value="Pectate_lyase_PlyH/PlyE-like"/>
</dbReference>
<evidence type="ECO:0000256" key="13">
    <source>
        <dbReference type="ARBA" id="ARBA00025679"/>
    </source>
</evidence>
<evidence type="ECO:0000256" key="1">
    <source>
        <dbReference type="ARBA" id="ARBA00000695"/>
    </source>
</evidence>
<evidence type="ECO:0000313" key="15">
    <source>
        <dbReference type="EMBL" id="KAE8149211.1"/>
    </source>
</evidence>
<organism evidence="15 16">
    <name type="scientific">Aspergillus avenaceus</name>
    <dbReference type="NCBI Taxonomy" id="36643"/>
    <lineage>
        <taxon>Eukaryota</taxon>
        <taxon>Fungi</taxon>
        <taxon>Dikarya</taxon>
        <taxon>Ascomycota</taxon>
        <taxon>Pezizomycotina</taxon>
        <taxon>Eurotiomycetes</taxon>
        <taxon>Eurotiomycetidae</taxon>
        <taxon>Eurotiales</taxon>
        <taxon>Aspergillaceae</taxon>
        <taxon>Aspergillus</taxon>
        <taxon>Aspergillus subgen. Circumdati</taxon>
    </lineage>
</organism>
<dbReference type="EC" id="4.2.2.2" evidence="5 14"/>
<evidence type="ECO:0000256" key="9">
    <source>
        <dbReference type="ARBA" id="ARBA00023239"/>
    </source>
</evidence>
<dbReference type="InterPro" id="IPR011050">
    <property type="entry name" value="Pectin_lyase_fold/virulence"/>
</dbReference>
<evidence type="ECO:0000256" key="5">
    <source>
        <dbReference type="ARBA" id="ARBA00012272"/>
    </source>
</evidence>
<protein>
    <recommendedName>
        <fullName evidence="5 14">Pectate lyase</fullName>
        <ecNumber evidence="5 14">4.2.2.2</ecNumber>
    </recommendedName>
</protein>
<dbReference type="PANTHER" id="PTHR33407:SF8">
    <property type="entry name" value="PECTATE LYASE E"/>
    <property type="match status" value="1"/>
</dbReference>
<name>A0A5N6TT23_ASPAV</name>
<dbReference type="Gene3D" id="2.160.20.10">
    <property type="entry name" value="Single-stranded right-handed beta-helix, Pectin lyase-like"/>
    <property type="match status" value="1"/>
</dbReference>
<evidence type="ECO:0000256" key="10">
    <source>
        <dbReference type="ARBA" id="ARBA00023277"/>
    </source>
</evidence>
<dbReference type="InterPro" id="IPR012334">
    <property type="entry name" value="Pectin_lyas_fold"/>
</dbReference>
<dbReference type="AlphaFoldDB" id="A0A5N6TT23"/>
<comment type="cofactor">
    <cofactor evidence="2 14">
        <name>Ca(2+)</name>
        <dbReference type="ChEBI" id="CHEBI:29108"/>
    </cofactor>
</comment>
<dbReference type="OrthoDB" id="441042at2759"/>
<dbReference type="Pfam" id="PF03211">
    <property type="entry name" value="Pectate_lyase"/>
    <property type="match status" value="1"/>
</dbReference>
<comment type="function">
    <text evidence="13 14">Pectinolytic enzyme consist of four classes of enzymes: pectin lyase, polygalacturonase, pectin methylesterase and rhamnogalacturonase. Among pectinolytic enzymes, pectin lyase is the most important in depolymerization of pectin, since it cleaves internal glycosidic bonds of highly methylated pectins. Favors pectate, the anion, over pectin, the methyl ester.</text>
</comment>
<evidence type="ECO:0000256" key="8">
    <source>
        <dbReference type="ARBA" id="ARBA00022837"/>
    </source>
</evidence>
<evidence type="ECO:0000256" key="12">
    <source>
        <dbReference type="ARBA" id="ARBA00023326"/>
    </source>
</evidence>
<evidence type="ECO:0000256" key="4">
    <source>
        <dbReference type="ARBA" id="ARBA00006463"/>
    </source>
</evidence>
<dbReference type="EMBL" id="ML742131">
    <property type="protein sequence ID" value="KAE8149211.1"/>
    <property type="molecule type" value="Genomic_DNA"/>
</dbReference>
<evidence type="ECO:0000256" key="3">
    <source>
        <dbReference type="ARBA" id="ARBA00004613"/>
    </source>
</evidence>
<keyword evidence="6 14" id="KW-0964">Secreted</keyword>
<keyword evidence="11" id="KW-0961">Cell wall biogenesis/degradation</keyword>
<comment type="subcellular location">
    <subcellularLocation>
        <location evidence="3 14">Secreted</location>
    </subcellularLocation>
</comment>
<gene>
    <name evidence="15" type="ORF">BDV25DRAFT_156777</name>
</gene>
<keyword evidence="9 14" id="KW-0456">Lyase</keyword>
<evidence type="ECO:0000256" key="2">
    <source>
        <dbReference type="ARBA" id="ARBA00001913"/>
    </source>
</evidence>
<dbReference type="GO" id="GO:0071555">
    <property type="term" value="P:cell wall organization"/>
    <property type="evidence" value="ECO:0007669"/>
    <property type="project" value="UniProtKB-KW"/>
</dbReference>
<feature type="signal peptide" evidence="14">
    <location>
        <begin position="1"/>
        <end position="17"/>
    </location>
</feature>
<keyword evidence="10" id="KW-0119">Carbohydrate metabolism</keyword>
<sequence>MFQKLLLVPLLLTSALASPHEPAHKHLHERASFPIPASKGSQTFKEPYHVKGTFDGGLKTYGRGVKCTGQKEGGDKDAVFIVEDGGVLRNAIIGPDQIEGIHCQGSCTIENVWWQEVCEDALTFKGTGSGTHKVIGGGAQGADDKVIQHNSGGSVVIKDFTVQNFGKLYRSCGNCKKQFKRTIEISGVKASNGKTLVGINPNLGDSATIDGCASSVKEVCVEYEGTDNNGKEPKKVHSGASSTCKFKEPLRSC</sequence>
<comment type="similarity">
    <text evidence="4 14">Belongs to the polysaccharide lyase 3 family.</text>
</comment>
<evidence type="ECO:0000313" key="16">
    <source>
        <dbReference type="Proteomes" id="UP000325780"/>
    </source>
</evidence>
<keyword evidence="8 14" id="KW-0106">Calcium</keyword>
<evidence type="ECO:0000256" key="7">
    <source>
        <dbReference type="ARBA" id="ARBA00022729"/>
    </source>
</evidence>
<feature type="chain" id="PRO_5025083855" description="Pectate lyase" evidence="14">
    <location>
        <begin position="18"/>
        <end position="253"/>
    </location>
</feature>
<keyword evidence="16" id="KW-1185">Reference proteome</keyword>
<dbReference type="GO" id="GO:0045490">
    <property type="term" value="P:pectin catabolic process"/>
    <property type="evidence" value="ECO:0007669"/>
    <property type="project" value="TreeGrafter"/>
</dbReference>
<dbReference type="PANTHER" id="PTHR33407">
    <property type="entry name" value="PECTATE LYASE F-RELATED"/>
    <property type="match status" value="1"/>
</dbReference>
<evidence type="ECO:0000256" key="14">
    <source>
        <dbReference type="RuleBase" id="RU367009"/>
    </source>
</evidence>
<keyword evidence="7 14" id="KW-0732">Signal</keyword>
<dbReference type="GO" id="GO:0005576">
    <property type="term" value="C:extracellular region"/>
    <property type="evidence" value="ECO:0007669"/>
    <property type="project" value="UniProtKB-SubCell"/>
</dbReference>
<dbReference type="GO" id="GO:0030570">
    <property type="term" value="F:pectate lyase activity"/>
    <property type="evidence" value="ECO:0007669"/>
    <property type="project" value="UniProtKB-UniRule"/>
</dbReference>
<accession>A0A5N6TT23</accession>
<evidence type="ECO:0000256" key="11">
    <source>
        <dbReference type="ARBA" id="ARBA00023316"/>
    </source>
</evidence>
<reference evidence="15 16" key="1">
    <citation type="submission" date="2019-04" db="EMBL/GenBank/DDBJ databases">
        <title>Friends and foes A comparative genomics study of 23 Aspergillus species from section Flavi.</title>
        <authorList>
            <consortium name="DOE Joint Genome Institute"/>
            <person name="Kjaerbolling I."/>
            <person name="Vesth T."/>
            <person name="Frisvad J.C."/>
            <person name="Nybo J.L."/>
            <person name="Theobald S."/>
            <person name="Kildgaard S."/>
            <person name="Isbrandt T."/>
            <person name="Kuo A."/>
            <person name="Sato A."/>
            <person name="Lyhne E.K."/>
            <person name="Kogle M.E."/>
            <person name="Wiebenga A."/>
            <person name="Kun R.S."/>
            <person name="Lubbers R.J."/>
            <person name="Makela M.R."/>
            <person name="Barry K."/>
            <person name="Chovatia M."/>
            <person name="Clum A."/>
            <person name="Daum C."/>
            <person name="Haridas S."/>
            <person name="He G."/>
            <person name="LaButti K."/>
            <person name="Lipzen A."/>
            <person name="Mondo S."/>
            <person name="Riley R."/>
            <person name="Salamov A."/>
            <person name="Simmons B.A."/>
            <person name="Magnuson J.K."/>
            <person name="Henrissat B."/>
            <person name="Mortensen U.H."/>
            <person name="Larsen T.O."/>
            <person name="Devries R.P."/>
            <person name="Grigoriev I.V."/>
            <person name="Machida M."/>
            <person name="Baker S.E."/>
            <person name="Andersen M.R."/>
        </authorList>
    </citation>
    <scope>NUCLEOTIDE SEQUENCE [LARGE SCALE GENOMIC DNA]</scope>
    <source>
        <strain evidence="15 16">IBT 18842</strain>
    </source>
</reference>
<keyword evidence="12" id="KW-0624">Polysaccharide degradation</keyword>
<evidence type="ECO:0000256" key="6">
    <source>
        <dbReference type="ARBA" id="ARBA00022525"/>
    </source>
</evidence>
<proteinExistence type="inferred from homology"/>
<comment type="catalytic activity">
    <reaction evidence="1 14">
        <text>Eliminative cleavage of (1-&gt;4)-alpha-D-galacturonan to give oligosaccharides with 4-deoxy-alpha-D-galact-4-enuronosyl groups at their non-reducing ends.</text>
        <dbReference type="EC" id="4.2.2.2"/>
    </reaction>
</comment>
<dbReference type="Proteomes" id="UP000325780">
    <property type="component" value="Unassembled WGS sequence"/>
</dbReference>